<keyword evidence="10" id="KW-0067">ATP-binding</keyword>
<dbReference type="PANTHER" id="PTHR17490:SF16">
    <property type="entry name" value="THREONYLCARBAMOYL-AMP SYNTHASE"/>
    <property type="match status" value="1"/>
</dbReference>
<evidence type="ECO:0000256" key="8">
    <source>
        <dbReference type="ARBA" id="ARBA00022695"/>
    </source>
</evidence>
<dbReference type="GO" id="GO:0005524">
    <property type="term" value="F:ATP binding"/>
    <property type="evidence" value="ECO:0007669"/>
    <property type="project" value="UniProtKB-KW"/>
</dbReference>
<keyword evidence="8" id="KW-0548">Nucleotidyltransferase</keyword>
<evidence type="ECO:0000256" key="7">
    <source>
        <dbReference type="ARBA" id="ARBA00022694"/>
    </source>
</evidence>
<feature type="chain" id="PRO_5016059339" description="Threonylcarbamoyl-AMP synthase" evidence="14">
    <location>
        <begin position="21"/>
        <end position="596"/>
    </location>
</feature>
<accession>A0A2V0PN88</accession>
<dbReference type="GO" id="GO:0008033">
    <property type="term" value="P:tRNA processing"/>
    <property type="evidence" value="ECO:0007669"/>
    <property type="project" value="UniProtKB-KW"/>
</dbReference>
<dbReference type="PROSITE" id="PS51163">
    <property type="entry name" value="YRDC"/>
    <property type="match status" value="1"/>
</dbReference>
<feature type="region of interest" description="Disordered" evidence="13">
    <location>
        <begin position="27"/>
        <end position="60"/>
    </location>
</feature>
<evidence type="ECO:0000256" key="9">
    <source>
        <dbReference type="ARBA" id="ARBA00022741"/>
    </source>
</evidence>
<dbReference type="NCBIfam" id="TIGR00057">
    <property type="entry name" value="L-threonylcarbamoyladenylate synthase"/>
    <property type="match status" value="1"/>
</dbReference>
<gene>
    <name evidence="16" type="ORF">Rsub_11300</name>
</gene>
<feature type="compositionally biased region" description="Low complexity" evidence="13">
    <location>
        <begin position="123"/>
        <end position="136"/>
    </location>
</feature>
<dbReference type="STRING" id="307507.A0A2V0PN88"/>
<dbReference type="GO" id="GO:0005737">
    <property type="term" value="C:cytoplasm"/>
    <property type="evidence" value="ECO:0007669"/>
    <property type="project" value="UniProtKB-SubCell"/>
</dbReference>
<proteinExistence type="inferred from homology"/>
<evidence type="ECO:0000256" key="13">
    <source>
        <dbReference type="SAM" id="MobiDB-lite"/>
    </source>
</evidence>
<organism evidence="16 17">
    <name type="scientific">Raphidocelis subcapitata</name>
    <dbReference type="NCBI Taxonomy" id="307507"/>
    <lineage>
        <taxon>Eukaryota</taxon>
        <taxon>Viridiplantae</taxon>
        <taxon>Chlorophyta</taxon>
        <taxon>core chlorophytes</taxon>
        <taxon>Chlorophyceae</taxon>
        <taxon>CS clade</taxon>
        <taxon>Sphaeropleales</taxon>
        <taxon>Selenastraceae</taxon>
        <taxon>Raphidocelis</taxon>
    </lineage>
</organism>
<evidence type="ECO:0000256" key="6">
    <source>
        <dbReference type="ARBA" id="ARBA00022679"/>
    </source>
</evidence>
<sequence length="596" mass="59114">MHATPLLAAALRAFFGGSGADTLALARAAAPPPSPGHTARAARRTVASAQPRAAVSRAAQPAAAAAPAPVAAMVPPAAADDAAPPGAAAAAASLQREPAAAAPAAAIEAKQPRPDAERHRGPAAADAAADADADAAQPTRVARVDPELLAAAAAAPATRYALPPAAGAPPALAAALAALADAGALLRGGGLVGLPTETVYGLAANALDAAAVARIFRAKGRPADNPLIVHVSDMAMLASLYPGNPDPVPAVYAAALAAHWPGPLTVLLPASPLVPPAVTAGHPTMAVRMPSHPVARAAIAAAGVPLAAPSANSSGRPSPTRAEHVVADLAGRVPLVIDGGACGCGVESTVLDGLRSPPAVLRPGGVPVEALAALPGLERLQLYAREFTDASLEAAPTTPGMKYRHYSPSAPVLLVELPQGGGGARPRQRQGQQRQEGEEEEEQQQQQQRRQREEGGKEQGEPAGNGAGAAAEASGRRVAEAAVAAAAAAAAAELAAGGCGCVALLRTTLPDGTPVGWLQRRSGGSEDSSCGGVREYCLGSMRRPVEVARALFAALRDAEAAGVGAIVVEGLPDAGEGAAVMNRLRKAASSVRRAAA</sequence>
<feature type="region of interest" description="Disordered" evidence="13">
    <location>
        <begin position="101"/>
        <end position="141"/>
    </location>
</feature>
<evidence type="ECO:0000256" key="11">
    <source>
        <dbReference type="ARBA" id="ARBA00029774"/>
    </source>
</evidence>
<comment type="similarity">
    <text evidence="2">Belongs to the SUA5 family.</text>
</comment>
<dbReference type="EC" id="2.7.7.87" evidence="3"/>
<evidence type="ECO:0000256" key="10">
    <source>
        <dbReference type="ARBA" id="ARBA00022840"/>
    </source>
</evidence>
<evidence type="ECO:0000256" key="2">
    <source>
        <dbReference type="ARBA" id="ARBA00007663"/>
    </source>
</evidence>
<keyword evidence="5" id="KW-0963">Cytoplasm</keyword>
<name>A0A2V0PN88_9CHLO</name>
<comment type="subcellular location">
    <subcellularLocation>
        <location evidence="1">Cytoplasm</location>
    </subcellularLocation>
</comment>
<evidence type="ECO:0000313" key="17">
    <source>
        <dbReference type="Proteomes" id="UP000247498"/>
    </source>
</evidence>
<dbReference type="InterPro" id="IPR017945">
    <property type="entry name" value="DHBP_synth_RibB-like_a/b_dom"/>
</dbReference>
<dbReference type="PANTHER" id="PTHR17490">
    <property type="entry name" value="SUA5"/>
    <property type="match status" value="1"/>
</dbReference>
<feature type="signal peptide" evidence="14">
    <location>
        <begin position="1"/>
        <end position="20"/>
    </location>
</feature>
<dbReference type="SUPFAM" id="SSF55821">
    <property type="entry name" value="YrdC/RibB"/>
    <property type="match status" value="1"/>
</dbReference>
<dbReference type="Gene3D" id="3.40.50.11030">
    <property type="entry name" value="Threonylcarbamoyl-AMP synthase, C-terminal domain"/>
    <property type="match status" value="1"/>
</dbReference>
<keyword evidence="14" id="KW-0732">Signal</keyword>
<reference evidence="16 17" key="1">
    <citation type="journal article" date="2018" name="Sci. Rep.">
        <title>Raphidocelis subcapitata (=Pseudokirchneriella subcapitata) provides an insight into genome evolution and environmental adaptations in the Sphaeropleales.</title>
        <authorList>
            <person name="Suzuki S."/>
            <person name="Yamaguchi H."/>
            <person name="Nakajima N."/>
            <person name="Kawachi M."/>
        </authorList>
    </citation>
    <scope>NUCLEOTIDE SEQUENCE [LARGE SCALE GENOMIC DNA]</scope>
    <source>
        <strain evidence="16 17">NIES-35</strain>
    </source>
</reference>
<evidence type="ECO:0000256" key="3">
    <source>
        <dbReference type="ARBA" id="ARBA00012584"/>
    </source>
</evidence>
<dbReference type="InterPro" id="IPR005145">
    <property type="entry name" value="Sua5_C"/>
</dbReference>
<keyword evidence="9" id="KW-0547">Nucleotide-binding</keyword>
<dbReference type="Pfam" id="PF01300">
    <property type="entry name" value="Sua5_yciO_yrdC"/>
    <property type="match status" value="1"/>
</dbReference>
<keyword evidence="7" id="KW-0819">tRNA processing</keyword>
<evidence type="ECO:0000256" key="4">
    <source>
        <dbReference type="ARBA" id="ARBA00015492"/>
    </source>
</evidence>
<dbReference type="GO" id="GO:0000049">
    <property type="term" value="F:tRNA binding"/>
    <property type="evidence" value="ECO:0007669"/>
    <property type="project" value="TreeGrafter"/>
</dbReference>
<dbReference type="InParanoid" id="A0A2V0PN88"/>
<feature type="domain" description="YrdC-like" evidence="15">
    <location>
        <begin position="176"/>
        <end position="366"/>
    </location>
</feature>
<protein>
    <recommendedName>
        <fullName evidence="4">Threonylcarbamoyl-AMP synthase</fullName>
        <ecNumber evidence="3">2.7.7.87</ecNumber>
    </recommendedName>
    <alternativeName>
        <fullName evidence="11">L-threonylcarbamoyladenylate synthase</fullName>
    </alternativeName>
</protein>
<dbReference type="InterPro" id="IPR006070">
    <property type="entry name" value="Sua5-like_dom"/>
</dbReference>
<dbReference type="GO" id="GO:0061710">
    <property type="term" value="F:L-threonylcarbamoyladenylate synthase"/>
    <property type="evidence" value="ECO:0007669"/>
    <property type="project" value="UniProtKB-EC"/>
</dbReference>
<feature type="compositionally biased region" description="Low complexity" evidence="13">
    <location>
        <begin position="47"/>
        <end position="60"/>
    </location>
</feature>
<evidence type="ECO:0000256" key="1">
    <source>
        <dbReference type="ARBA" id="ARBA00004496"/>
    </source>
</evidence>
<dbReference type="FunFam" id="3.90.870.10:FF:000009">
    <property type="entry name" value="Threonylcarbamoyl-AMP synthase, putative"/>
    <property type="match status" value="1"/>
</dbReference>
<keyword evidence="6" id="KW-0808">Transferase</keyword>
<evidence type="ECO:0000313" key="16">
    <source>
        <dbReference type="EMBL" id="GBF98575.1"/>
    </source>
</evidence>
<feature type="region of interest" description="Disordered" evidence="13">
    <location>
        <begin position="414"/>
        <end position="472"/>
    </location>
</feature>
<feature type="compositionally biased region" description="Basic and acidic residues" evidence="13">
    <location>
        <begin position="110"/>
        <end position="120"/>
    </location>
</feature>
<dbReference type="InterPro" id="IPR050156">
    <property type="entry name" value="TC-AMP_synthase_SUA5"/>
</dbReference>
<evidence type="ECO:0000256" key="5">
    <source>
        <dbReference type="ARBA" id="ARBA00022490"/>
    </source>
</evidence>
<feature type="compositionally biased region" description="Basic and acidic residues" evidence="13">
    <location>
        <begin position="450"/>
        <end position="460"/>
    </location>
</feature>
<evidence type="ECO:0000256" key="14">
    <source>
        <dbReference type="SAM" id="SignalP"/>
    </source>
</evidence>
<evidence type="ECO:0000259" key="15">
    <source>
        <dbReference type="PROSITE" id="PS51163"/>
    </source>
</evidence>
<dbReference type="GO" id="GO:0006450">
    <property type="term" value="P:regulation of translational fidelity"/>
    <property type="evidence" value="ECO:0007669"/>
    <property type="project" value="TreeGrafter"/>
</dbReference>
<comment type="caution">
    <text evidence="16">The sequence shown here is derived from an EMBL/GenBank/DDBJ whole genome shotgun (WGS) entry which is preliminary data.</text>
</comment>
<dbReference type="InterPro" id="IPR038385">
    <property type="entry name" value="Sua5/YwlC_C"/>
</dbReference>
<evidence type="ECO:0000256" key="12">
    <source>
        <dbReference type="ARBA" id="ARBA00048366"/>
    </source>
</evidence>
<keyword evidence="17" id="KW-1185">Reference proteome</keyword>
<dbReference type="Proteomes" id="UP000247498">
    <property type="component" value="Unassembled WGS sequence"/>
</dbReference>
<dbReference type="GO" id="GO:0003725">
    <property type="term" value="F:double-stranded RNA binding"/>
    <property type="evidence" value="ECO:0007669"/>
    <property type="project" value="InterPro"/>
</dbReference>
<dbReference type="OrthoDB" id="412787at2759"/>
<dbReference type="AlphaFoldDB" id="A0A2V0PN88"/>
<comment type="catalytic activity">
    <reaction evidence="12">
        <text>L-threonine + hydrogencarbonate + ATP = L-threonylcarbamoyladenylate + diphosphate + H2O</text>
        <dbReference type="Rhea" id="RHEA:36407"/>
        <dbReference type="ChEBI" id="CHEBI:15377"/>
        <dbReference type="ChEBI" id="CHEBI:17544"/>
        <dbReference type="ChEBI" id="CHEBI:30616"/>
        <dbReference type="ChEBI" id="CHEBI:33019"/>
        <dbReference type="ChEBI" id="CHEBI:57926"/>
        <dbReference type="ChEBI" id="CHEBI:73682"/>
        <dbReference type="EC" id="2.7.7.87"/>
    </reaction>
</comment>
<dbReference type="EMBL" id="BDRX01000129">
    <property type="protein sequence ID" value="GBF98575.1"/>
    <property type="molecule type" value="Genomic_DNA"/>
</dbReference>
<dbReference type="Pfam" id="PF03481">
    <property type="entry name" value="Sua5_C"/>
    <property type="match status" value="1"/>
</dbReference>
<dbReference type="Gene3D" id="3.90.870.10">
    <property type="entry name" value="DHBP synthase"/>
    <property type="match status" value="1"/>
</dbReference>